<name>A0A1F7Z4J8_9BACT</name>
<dbReference type="CDD" id="cd24133">
    <property type="entry name" value="ASKHA_NBD_TsaD_bac"/>
    <property type="match status" value="1"/>
</dbReference>
<dbReference type="EC" id="2.3.1.234" evidence="8"/>
<feature type="binding site" evidence="8">
    <location>
        <position position="277"/>
    </location>
    <ligand>
        <name>substrate</name>
    </ligand>
</feature>
<evidence type="ECO:0000256" key="5">
    <source>
        <dbReference type="ARBA" id="ARBA00023004"/>
    </source>
</evidence>
<dbReference type="FunFam" id="3.30.420.40:FF:000040">
    <property type="entry name" value="tRNA N6-adenosine threonylcarbamoyltransferase"/>
    <property type="match status" value="1"/>
</dbReference>
<dbReference type="InterPro" id="IPR022450">
    <property type="entry name" value="TsaD"/>
</dbReference>
<dbReference type="PANTHER" id="PTHR11735">
    <property type="entry name" value="TRNA N6-ADENOSINE THREONYLCARBAMOYLTRANSFERASE"/>
    <property type="match status" value="1"/>
</dbReference>
<proteinExistence type="inferred from homology"/>
<comment type="caution">
    <text evidence="10">The sequence shown here is derived from an EMBL/GenBank/DDBJ whole genome shotgun (WGS) entry which is preliminary data.</text>
</comment>
<dbReference type="SUPFAM" id="SSF53067">
    <property type="entry name" value="Actin-like ATPase domain"/>
    <property type="match status" value="2"/>
</dbReference>
<dbReference type="PRINTS" id="PR00789">
    <property type="entry name" value="OSIALOPTASE"/>
</dbReference>
<dbReference type="NCBIfam" id="TIGR00329">
    <property type="entry name" value="gcp_kae1"/>
    <property type="match status" value="1"/>
</dbReference>
<evidence type="ECO:0000256" key="6">
    <source>
        <dbReference type="ARBA" id="ARBA00023315"/>
    </source>
</evidence>
<organism evidence="10 11">
    <name type="scientific">Candidatus Woesebacteria bacterium RIFCSPHIGHO2_02_FULL_39_13</name>
    <dbReference type="NCBI Taxonomy" id="1802505"/>
    <lineage>
        <taxon>Bacteria</taxon>
        <taxon>Candidatus Woeseibacteriota</taxon>
    </lineage>
</organism>
<accession>A0A1F7Z4J8</accession>
<dbReference type="PANTHER" id="PTHR11735:SF6">
    <property type="entry name" value="TRNA N6-ADENOSINE THREONYLCARBAMOYLTRANSFERASE, MITOCHONDRIAL"/>
    <property type="match status" value="1"/>
</dbReference>
<dbReference type="InterPro" id="IPR043129">
    <property type="entry name" value="ATPase_NBD"/>
</dbReference>
<dbReference type="AlphaFoldDB" id="A0A1F7Z4J8"/>
<evidence type="ECO:0000256" key="4">
    <source>
        <dbReference type="ARBA" id="ARBA00022723"/>
    </source>
</evidence>
<dbReference type="HAMAP" id="MF_01445">
    <property type="entry name" value="TsaD"/>
    <property type="match status" value="1"/>
</dbReference>
<feature type="binding site" evidence="8">
    <location>
        <position position="121"/>
    </location>
    <ligand>
        <name>Fe cation</name>
        <dbReference type="ChEBI" id="CHEBI:24875"/>
    </ligand>
</feature>
<keyword evidence="5 8" id="KW-0408">Iron</keyword>
<feature type="binding site" evidence="8">
    <location>
        <position position="187"/>
    </location>
    <ligand>
        <name>substrate</name>
    </ligand>
</feature>
<evidence type="ECO:0000256" key="7">
    <source>
        <dbReference type="ARBA" id="ARBA00048117"/>
    </source>
</evidence>
<evidence type="ECO:0000313" key="11">
    <source>
        <dbReference type="Proteomes" id="UP000177169"/>
    </source>
</evidence>
<dbReference type="Gene3D" id="3.30.420.40">
    <property type="match status" value="2"/>
</dbReference>
<feature type="binding site" evidence="8">
    <location>
        <position position="302"/>
    </location>
    <ligand>
        <name>Fe cation</name>
        <dbReference type="ChEBI" id="CHEBI:24875"/>
    </ligand>
</feature>
<evidence type="ECO:0000259" key="9">
    <source>
        <dbReference type="Pfam" id="PF00814"/>
    </source>
</evidence>
<evidence type="ECO:0000256" key="1">
    <source>
        <dbReference type="ARBA" id="ARBA00022490"/>
    </source>
</evidence>
<comment type="function">
    <text evidence="8">Required for the formation of a threonylcarbamoyl group on adenosine at position 37 (t(6)A37) in tRNAs that read codons beginning with adenine. Is involved in the transfer of the threonylcarbamoyl moiety of threonylcarbamoyl-AMP (TC-AMP) to the N6 group of A37, together with TsaE and TsaB. TsaD likely plays a direct catalytic role in this reaction.</text>
</comment>
<keyword evidence="6 8" id="KW-0012">Acyltransferase</keyword>
<feature type="binding site" evidence="8">
    <location>
        <position position="117"/>
    </location>
    <ligand>
        <name>Fe cation</name>
        <dbReference type="ChEBI" id="CHEBI:24875"/>
    </ligand>
</feature>
<dbReference type="GO" id="GO:0002949">
    <property type="term" value="P:tRNA threonylcarbamoyladenosine modification"/>
    <property type="evidence" value="ECO:0007669"/>
    <property type="project" value="UniProtKB-UniRule"/>
</dbReference>
<evidence type="ECO:0000256" key="8">
    <source>
        <dbReference type="HAMAP-Rule" id="MF_01445"/>
    </source>
</evidence>
<dbReference type="GO" id="GO:0061711">
    <property type="term" value="F:tRNA N(6)-L-threonylcarbamoyladenine synthase activity"/>
    <property type="evidence" value="ECO:0007669"/>
    <property type="project" value="UniProtKB-EC"/>
</dbReference>
<comment type="subcellular location">
    <subcellularLocation>
        <location evidence="8">Cytoplasm</location>
    </subcellularLocation>
</comment>
<keyword evidence="4 8" id="KW-0479">Metal-binding</keyword>
<evidence type="ECO:0000256" key="2">
    <source>
        <dbReference type="ARBA" id="ARBA00022679"/>
    </source>
</evidence>
<dbReference type="STRING" id="1802505.A3D01_03410"/>
<evidence type="ECO:0000256" key="3">
    <source>
        <dbReference type="ARBA" id="ARBA00022694"/>
    </source>
</evidence>
<dbReference type="NCBIfam" id="TIGR03723">
    <property type="entry name" value="T6A_TsaD_YgjD"/>
    <property type="match status" value="1"/>
</dbReference>
<dbReference type="Proteomes" id="UP000177169">
    <property type="component" value="Unassembled WGS sequence"/>
</dbReference>
<keyword evidence="2 8" id="KW-0808">Transferase</keyword>
<keyword evidence="3 8" id="KW-0819">tRNA processing</keyword>
<dbReference type="GO" id="GO:0005506">
    <property type="term" value="F:iron ion binding"/>
    <property type="evidence" value="ECO:0007669"/>
    <property type="project" value="UniProtKB-UniRule"/>
</dbReference>
<dbReference type="Pfam" id="PF00814">
    <property type="entry name" value="TsaD"/>
    <property type="match status" value="1"/>
</dbReference>
<feature type="binding site" evidence="8">
    <location>
        <position position="174"/>
    </location>
    <ligand>
        <name>substrate</name>
    </ligand>
</feature>
<dbReference type="EMBL" id="MGGR01000005">
    <property type="protein sequence ID" value="OGM34562.1"/>
    <property type="molecule type" value="Genomic_DNA"/>
</dbReference>
<comment type="similarity">
    <text evidence="8">Belongs to the KAE1 / TsaD family.</text>
</comment>
<keyword evidence="1 8" id="KW-0963">Cytoplasm</keyword>
<evidence type="ECO:0000313" key="10">
    <source>
        <dbReference type="EMBL" id="OGM34562.1"/>
    </source>
</evidence>
<comment type="cofactor">
    <cofactor evidence="8">
        <name>Fe(2+)</name>
        <dbReference type="ChEBI" id="CHEBI:29033"/>
    </cofactor>
    <text evidence="8">Binds 1 Fe(2+) ion per subunit.</text>
</comment>
<protein>
    <recommendedName>
        <fullName evidence="8">tRNA N6-adenosine threonylcarbamoyltransferase</fullName>
        <ecNumber evidence="8">2.3.1.234</ecNumber>
    </recommendedName>
    <alternativeName>
        <fullName evidence="8">N6-L-threonylcarbamoyladenine synthase</fullName>
        <shortName evidence="8">t(6)A synthase</shortName>
    </alternativeName>
    <alternativeName>
        <fullName evidence="8">t(6)A37 threonylcarbamoyladenosine biosynthesis protein TsaD</fullName>
    </alternativeName>
    <alternativeName>
        <fullName evidence="8">tRNA threonylcarbamoyladenosine biosynthesis protein TsaD</fullName>
    </alternativeName>
</protein>
<dbReference type="GO" id="GO:0005737">
    <property type="term" value="C:cytoplasm"/>
    <property type="evidence" value="ECO:0007669"/>
    <property type="project" value="UniProtKB-SubCell"/>
</dbReference>
<sequence length="341" mass="36500">MIILGIETSCDETAAALIKDGKFILSNIVASSSQIHAEVGGIIPEEAARQQLLSIMPVVNQALFLGLDWKPNSQPPPIDAIAVTAGGPGLIGSMLVGVEVAKTLASIWEVPIIPVTHLLAHVYANWLTGKPYPEFPAVVLTVAGGHTDLFLMKGHGKFKWLGGTRDDAAGEAFDKAARLLDLPYPGGPSIQGAAEGGNSKKIPLPRPLINSKDFDFSFSGLKTAIQREIKNNKSINKKDFAASVQEAVADVLTSKTLKAADKYNVKSVLIAGGVAANLRLRELINEKADMPVFIPPVKLCTDNATFIGSHAYFNYHPMSWSEIVAIPDAFEAIKVYGNHKN</sequence>
<gene>
    <name evidence="8" type="primary">tsaD</name>
    <name evidence="10" type="ORF">A3D01_03410</name>
</gene>
<dbReference type="InterPro" id="IPR000905">
    <property type="entry name" value="Gcp-like_dom"/>
</dbReference>
<comment type="catalytic activity">
    <reaction evidence="7 8">
        <text>L-threonylcarbamoyladenylate + adenosine(37) in tRNA = N(6)-L-threonylcarbamoyladenosine(37) in tRNA + AMP + H(+)</text>
        <dbReference type="Rhea" id="RHEA:37059"/>
        <dbReference type="Rhea" id="RHEA-COMP:10162"/>
        <dbReference type="Rhea" id="RHEA-COMP:10163"/>
        <dbReference type="ChEBI" id="CHEBI:15378"/>
        <dbReference type="ChEBI" id="CHEBI:73682"/>
        <dbReference type="ChEBI" id="CHEBI:74411"/>
        <dbReference type="ChEBI" id="CHEBI:74418"/>
        <dbReference type="ChEBI" id="CHEBI:456215"/>
        <dbReference type="EC" id="2.3.1.234"/>
    </reaction>
</comment>
<dbReference type="InterPro" id="IPR017861">
    <property type="entry name" value="KAE1/TsaD"/>
</dbReference>
<reference evidence="10 11" key="1">
    <citation type="journal article" date="2016" name="Nat. Commun.">
        <title>Thousands of microbial genomes shed light on interconnected biogeochemical processes in an aquifer system.</title>
        <authorList>
            <person name="Anantharaman K."/>
            <person name="Brown C.T."/>
            <person name="Hug L.A."/>
            <person name="Sharon I."/>
            <person name="Castelle C.J."/>
            <person name="Probst A.J."/>
            <person name="Thomas B.C."/>
            <person name="Singh A."/>
            <person name="Wilkins M.J."/>
            <person name="Karaoz U."/>
            <person name="Brodie E.L."/>
            <person name="Williams K.H."/>
            <person name="Hubbard S.S."/>
            <person name="Banfield J.F."/>
        </authorList>
    </citation>
    <scope>NUCLEOTIDE SEQUENCE [LARGE SCALE GENOMIC DNA]</scope>
</reference>
<comment type="caution">
    <text evidence="8">Lacks conserved residue(s) required for the propagation of feature annotation.</text>
</comment>
<feature type="domain" description="Gcp-like" evidence="9">
    <location>
        <begin position="24"/>
        <end position="307"/>
    </location>
</feature>